<keyword evidence="2" id="KW-1185">Reference proteome</keyword>
<sequence length="72" mass="8189">MVAAASTTTVEKQEQWMKWLEEQMNVMFTVVKKLTERLDDCHERVVVLETEATRMTGPAISVGNFEAALEDD</sequence>
<protein>
    <submittedName>
        <fullName evidence="1">Uncharacterized protein</fullName>
    </submittedName>
</protein>
<dbReference type="AlphaFoldDB" id="A0A9P6UEC7"/>
<evidence type="ECO:0000313" key="2">
    <source>
        <dbReference type="Proteomes" id="UP000823405"/>
    </source>
</evidence>
<dbReference type="EMBL" id="JAAAIN010004368">
    <property type="protein sequence ID" value="KAG0281862.1"/>
    <property type="molecule type" value="Genomic_DNA"/>
</dbReference>
<accession>A0A9P6UEC7</accession>
<dbReference type="Proteomes" id="UP000823405">
    <property type="component" value="Unassembled WGS sequence"/>
</dbReference>
<organism evidence="1 2">
    <name type="scientific">Linnemannia gamsii</name>
    <dbReference type="NCBI Taxonomy" id="64522"/>
    <lineage>
        <taxon>Eukaryota</taxon>
        <taxon>Fungi</taxon>
        <taxon>Fungi incertae sedis</taxon>
        <taxon>Mucoromycota</taxon>
        <taxon>Mortierellomycotina</taxon>
        <taxon>Mortierellomycetes</taxon>
        <taxon>Mortierellales</taxon>
        <taxon>Mortierellaceae</taxon>
        <taxon>Linnemannia</taxon>
    </lineage>
</organism>
<comment type="caution">
    <text evidence="1">The sequence shown here is derived from an EMBL/GenBank/DDBJ whole genome shotgun (WGS) entry which is preliminary data.</text>
</comment>
<evidence type="ECO:0000313" key="1">
    <source>
        <dbReference type="EMBL" id="KAG0281862.1"/>
    </source>
</evidence>
<name>A0A9P6UEC7_9FUNG</name>
<reference evidence="1" key="1">
    <citation type="journal article" date="2020" name="Fungal Divers.">
        <title>Resolving the Mortierellaceae phylogeny through synthesis of multi-gene phylogenetics and phylogenomics.</title>
        <authorList>
            <person name="Vandepol N."/>
            <person name="Liber J."/>
            <person name="Desiro A."/>
            <person name="Na H."/>
            <person name="Kennedy M."/>
            <person name="Barry K."/>
            <person name="Grigoriev I.V."/>
            <person name="Miller A.N."/>
            <person name="O'Donnell K."/>
            <person name="Stajich J.E."/>
            <person name="Bonito G."/>
        </authorList>
    </citation>
    <scope>NUCLEOTIDE SEQUENCE</scope>
    <source>
        <strain evidence="1">NVP60</strain>
    </source>
</reference>
<proteinExistence type="predicted"/>
<feature type="non-terminal residue" evidence="1">
    <location>
        <position position="72"/>
    </location>
</feature>
<gene>
    <name evidence="1" type="ORF">BGZ97_009209</name>
</gene>